<reference evidence="2 3" key="1">
    <citation type="submission" date="2019-06" db="EMBL/GenBank/DDBJ databases">
        <title>Whole genome shotgun sequence of Glutamicibacter uratoxydans NBRC 15515.</title>
        <authorList>
            <person name="Hosoyama A."/>
            <person name="Uohara A."/>
            <person name="Ohji S."/>
            <person name="Ichikawa N."/>
        </authorList>
    </citation>
    <scope>NUCLEOTIDE SEQUENCE [LARGE SCALE GENOMIC DNA]</scope>
    <source>
        <strain evidence="2 3">NBRC 15515</strain>
    </source>
</reference>
<dbReference type="RefSeq" id="WP_141365938.1">
    <property type="nucleotide sequence ID" value="NZ_BAAAJL010000010.1"/>
</dbReference>
<gene>
    <name evidence="2" type="ORF">AUR04nite_26750</name>
</gene>
<evidence type="ECO:0000313" key="2">
    <source>
        <dbReference type="EMBL" id="GED07143.1"/>
    </source>
</evidence>
<organism evidence="2 3">
    <name type="scientific">Glutamicibacter uratoxydans</name>
    <name type="common">Arthrobacter uratoxydans</name>
    <dbReference type="NCBI Taxonomy" id="43667"/>
    <lineage>
        <taxon>Bacteria</taxon>
        <taxon>Bacillati</taxon>
        <taxon>Actinomycetota</taxon>
        <taxon>Actinomycetes</taxon>
        <taxon>Micrococcales</taxon>
        <taxon>Micrococcaceae</taxon>
        <taxon>Glutamicibacter</taxon>
    </lineage>
</organism>
<dbReference type="Gene3D" id="3.90.960.10">
    <property type="entry name" value="YbaK/aminoacyl-tRNA synthetase-associated domain"/>
    <property type="match status" value="1"/>
</dbReference>
<name>A0A4Y4DR82_GLUUR</name>
<dbReference type="InterPro" id="IPR007214">
    <property type="entry name" value="YbaK/aa-tRNA-synth-assoc-dom"/>
</dbReference>
<sequence length="165" mass="17673">MSELQDSEALTRVMLDATRRNIPIEVVPRAKANSLEEAAQLLGVVPEHLLKTLVLKRSDGTFVFALIPGGRKLDWAKIRTVLQVNKLSLPDADTALAVTHYVRGTITPFGSHTVLPVLIDSNVFEEPIPEKIALGSGDPGYGLLVAPDALAAGFEATIADISVPQ</sequence>
<dbReference type="AlphaFoldDB" id="A0A4Y4DR82"/>
<evidence type="ECO:0000259" key="1">
    <source>
        <dbReference type="Pfam" id="PF04073"/>
    </source>
</evidence>
<keyword evidence="3" id="KW-1185">Reference proteome</keyword>
<dbReference type="GO" id="GO:0002161">
    <property type="term" value="F:aminoacyl-tRNA deacylase activity"/>
    <property type="evidence" value="ECO:0007669"/>
    <property type="project" value="InterPro"/>
</dbReference>
<dbReference type="OrthoDB" id="9796920at2"/>
<dbReference type="EMBL" id="BJNY01000016">
    <property type="protein sequence ID" value="GED07143.1"/>
    <property type="molecule type" value="Genomic_DNA"/>
</dbReference>
<evidence type="ECO:0000313" key="3">
    <source>
        <dbReference type="Proteomes" id="UP000316612"/>
    </source>
</evidence>
<dbReference type="Pfam" id="PF04073">
    <property type="entry name" value="tRNA_edit"/>
    <property type="match status" value="1"/>
</dbReference>
<proteinExistence type="predicted"/>
<dbReference type="PANTHER" id="PTHR30411:SF1">
    <property type="entry name" value="CYTOPLASMIC PROTEIN"/>
    <property type="match status" value="1"/>
</dbReference>
<accession>A0A4Y4DR82</accession>
<dbReference type="CDD" id="cd04332">
    <property type="entry name" value="YbaK_like"/>
    <property type="match status" value="1"/>
</dbReference>
<comment type="caution">
    <text evidence="2">The sequence shown here is derived from an EMBL/GenBank/DDBJ whole genome shotgun (WGS) entry which is preliminary data.</text>
</comment>
<feature type="domain" description="YbaK/aminoacyl-tRNA synthetase-associated" evidence="1">
    <location>
        <begin position="32"/>
        <end position="150"/>
    </location>
</feature>
<dbReference type="PANTHER" id="PTHR30411">
    <property type="entry name" value="CYTOPLASMIC PROTEIN"/>
    <property type="match status" value="1"/>
</dbReference>
<protein>
    <recommendedName>
        <fullName evidence="1">YbaK/aminoacyl-tRNA synthetase-associated domain-containing protein</fullName>
    </recommendedName>
</protein>
<dbReference type="InterPro" id="IPR036754">
    <property type="entry name" value="YbaK/aa-tRNA-synt-asso_dom_sf"/>
</dbReference>
<dbReference type="SUPFAM" id="SSF55826">
    <property type="entry name" value="YbaK/ProRS associated domain"/>
    <property type="match status" value="1"/>
</dbReference>
<dbReference type="Proteomes" id="UP000316612">
    <property type="component" value="Unassembled WGS sequence"/>
</dbReference>